<dbReference type="InterPro" id="IPR046474">
    <property type="entry name" value="DUF6795"/>
</dbReference>
<name>A0A1A8TJZ8_9GAMM</name>
<organism evidence="2 3">
    <name type="scientific">Marinomonas spartinae</name>
    <dbReference type="NCBI Taxonomy" id="1792290"/>
    <lineage>
        <taxon>Bacteria</taxon>
        <taxon>Pseudomonadati</taxon>
        <taxon>Pseudomonadota</taxon>
        <taxon>Gammaproteobacteria</taxon>
        <taxon>Oceanospirillales</taxon>
        <taxon>Oceanospirillaceae</taxon>
        <taxon>Marinomonas</taxon>
    </lineage>
</organism>
<dbReference type="EMBL" id="FLOB01000007">
    <property type="protein sequence ID" value="SBS34157.1"/>
    <property type="molecule type" value="Genomic_DNA"/>
</dbReference>
<reference evidence="2 3" key="1">
    <citation type="submission" date="2016-06" db="EMBL/GenBank/DDBJ databases">
        <authorList>
            <person name="Kjaerup R.B."/>
            <person name="Dalgaard T.S."/>
            <person name="Juul-Madsen H.R."/>
        </authorList>
    </citation>
    <scope>NUCLEOTIDE SEQUENCE [LARGE SCALE GENOMIC DNA]</scope>
    <source>
        <strain evidence="2 3">CECT 8886</strain>
    </source>
</reference>
<keyword evidence="3" id="KW-1185">Reference proteome</keyword>
<dbReference type="AlphaFoldDB" id="A0A1A8TJZ8"/>
<dbReference type="Proteomes" id="UP000092544">
    <property type="component" value="Unassembled WGS sequence"/>
</dbReference>
<accession>A0A1A8TJZ8</accession>
<protein>
    <recommendedName>
        <fullName evidence="1">DUF6795 domain-containing protein</fullName>
    </recommendedName>
</protein>
<evidence type="ECO:0000313" key="2">
    <source>
        <dbReference type="EMBL" id="SBS34157.1"/>
    </source>
</evidence>
<evidence type="ECO:0000259" key="1">
    <source>
        <dbReference type="Pfam" id="PF20598"/>
    </source>
</evidence>
<gene>
    <name evidence="2" type="ORF">MSP8886_02981</name>
</gene>
<dbReference type="RefSeq" id="WP_067017788.1">
    <property type="nucleotide sequence ID" value="NZ_FLOB01000007.1"/>
</dbReference>
<dbReference type="OrthoDB" id="6313843at2"/>
<dbReference type="Pfam" id="PF20598">
    <property type="entry name" value="DUF6795"/>
    <property type="match status" value="1"/>
</dbReference>
<evidence type="ECO:0000313" key="3">
    <source>
        <dbReference type="Proteomes" id="UP000092544"/>
    </source>
</evidence>
<proteinExistence type="predicted"/>
<feature type="domain" description="DUF6795" evidence="1">
    <location>
        <begin position="15"/>
        <end position="115"/>
    </location>
</feature>
<sequence length="144" mass="16648">MFGLIRYKVHLCCEVKGRLTVGGKPLINQLVERSLTYDEEEVDSVYTDDGGYFTMPAKSLKSRQPGSIFHQPVVRVIIITRYEGVMHTLWFSNQRGINIPNEYKKRMSSLNGDLSLESIDHDFTDPNDKLEKYSVESICRWENI</sequence>
<dbReference type="STRING" id="1792290.MSP8886_02981"/>